<evidence type="ECO:0000256" key="2">
    <source>
        <dbReference type="ARBA" id="ARBA00023125"/>
    </source>
</evidence>
<name>A0A248K0I1_9PROT</name>
<dbReference type="GO" id="GO:0000976">
    <property type="term" value="F:transcription cis-regulatory region binding"/>
    <property type="evidence" value="ECO:0007669"/>
    <property type="project" value="TreeGrafter"/>
</dbReference>
<dbReference type="Pfam" id="PF00440">
    <property type="entry name" value="TetR_N"/>
    <property type="match status" value="2"/>
</dbReference>
<protein>
    <recommendedName>
        <fullName evidence="6">HTH tetR-type domain-containing protein</fullName>
    </recommendedName>
</protein>
<accession>A0A248K0I1</accession>
<proteinExistence type="predicted"/>
<feature type="domain" description="HTH tetR-type" evidence="6">
    <location>
        <begin position="257"/>
        <end position="317"/>
    </location>
</feature>
<reference evidence="7 8" key="1">
    <citation type="submission" date="2017-06" db="EMBL/GenBank/DDBJ databases">
        <title>Complete genome sequence of Nitrospirillum amazonense strain CBAmC, an endophytic nitrogen-fixing and plant growth-promoting bacterium, isolated from sugarcane.</title>
        <authorList>
            <person name="Schwab S."/>
            <person name="dos Santos Teixeira K.R."/>
            <person name="Simoes Araujo J.L."/>
            <person name="Soares Vidal M."/>
            <person name="Borges de Freitas H.R."/>
            <person name="Rivello Crivelaro A.L."/>
            <person name="Bueno de Camargo Nunes A."/>
            <person name="dos Santos C.M."/>
            <person name="Palmeira da Silva Rosa D."/>
            <person name="da Silva Padilha D."/>
            <person name="da Silva E."/>
            <person name="Araujo Terra L."/>
            <person name="Soares Mendes V."/>
            <person name="Farinelli L."/>
            <person name="Magalhaes Cruz L."/>
            <person name="Baldani J.I."/>
        </authorList>
    </citation>
    <scope>NUCLEOTIDE SEQUENCE [LARGE SCALE GENOMIC DNA]</scope>
    <source>
        <strain evidence="7 8">CBAmC</strain>
    </source>
</reference>
<keyword evidence="8" id="KW-1185">Reference proteome</keyword>
<feature type="domain" description="HTH tetR-type" evidence="6">
    <location>
        <begin position="48"/>
        <end position="108"/>
    </location>
</feature>
<dbReference type="InterPro" id="IPR009057">
    <property type="entry name" value="Homeodomain-like_sf"/>
</dbReference>
<evidence type="ECO:0000256" key="1">
    <source>
        <dbReference type="ARBA" id="ARBA00023015"/>
    </source>
</evidence>
<dbReference type="PANTHER" id="PTHR30055:SF234">
    <property type="entry name" value="HTH-TYPE TRANSCRIPTIONAL REGULATOR BETI"/>
    <property type="match status" value="1"/>
</dbReference>
<keyword evidence="3" id="KW-0804">Transcription</keyword>
<dbReference type="SUPFAM" id="SSF46689">
    <property type="entry name" value="Homeodomain-like"/>
    <property type="match status" value="2"/>
</dbReference>
<keyword evidence="2 4" id="KW-0238">DNA-binding</keyword>
<feature type="DNA-binding region" description="H-T-H motif" evidence="4">
    <location>
        <begin position="280"/>
        <end position="299"/>
    </location>
</feature>
<evidence type="ECO:0000256" key="3">
    <source>
        <dbReference type="ARBA" id="ARBA00023163"/>
    </source>
</evidence>
<dbReference type="PROSITE" id="PS50977">
    <property type="entry name" value="HTH_TETR_2"/>
    <property type="match status" value="2"/>
</dbReference>
<sequence>MDYQCASADKSAVMKPGLIPPLDPSLSESPPAAAGGSAPSRTAARSQDGTRERLIDQAHTLLAQGGLKALSVRNLAAAAGLSTSAVPYHLGDKDSLTQAVFLAAAERDRQAWAQFRVSLGDGGLPVHALADALVVQALDLSSRQGTIELVWYELIHQARHTPALRPILTQWYEERRGRYRDLFALAGLPTHIADIMTHYLVGDRSTLLVAGGASGFALSVVENIRHLCDPEEGRGALWHERLRRPGGAGDDGGEPVGETERRIVAAAVATIIDQGVAAVTHRAVAQRAGVSLSSTTYYFRSRGDIIRRAFQFIHEELRREIPAVHREPPPLGMFLRAVADNMLTPVEGGRIAGRNTTHAMGDFALEACRDASLVPLYLAFRQGRGSRIRAALDHVVGPQASLSPFQAQIVSTWMQGRAQILHAMDDPPDVDGYATEMIVLMRYLQPAMPKP</sequence>
<dbReference type="EMBL" id="CP022112">
    <property type="protein sequence ID" value="ASG24266.1"/>
    <property type="molecule type" value="Genomic_DNA"/>
</dbReference>
<feature type="DNA-binding region" description="H-T-H motif" evidence="4">
    <location>
        <begin position="71"/>
        <end position="90"/>
    </location>
</feature>
<dbReference type="AlphaFoldDB" id="A0A248K0I1"/>
<gene>
    <name evidence="7" type="ORF">Y958_25495</name>
</gene>
<evidence type="ECO:0000256" key="5">
    <source>
        <dbReference type="SAM" id="MobiDB-lite"/>
    </source>
</evidence>
<organism evidence="7 8">
    <name type="scientific">Nitrospirillum viridazoti CBAmc</name>
    <dbReference type="NCBI Taxonomy" id="1441467"/>
    <lineage>
        <taxon>Bacteria</taxon>
        <taxon>Pseudomonadati</taxon>
        <taxon>Pseudomonadota</taxon>
        <taxon>Alphaproteobacteria</taxon>
        <taxon>Rhodospirillales</taxon>
        <taxon>Azospirillaceae</taxon>
        <taxon>Nitrospirillum</taxon>
        <taxon>Nitrospirillum viridazoti</taxon>
    </lineage>
</organism>
<dbReference type="KEGG" id="nao:Y958_25495"/>
<evidence type="ECO:0000259" key="6">
    <source>
        <dbReference type="PROSITE" id="PS50977"/>
    </source>
</evidence>
<dbReference type="InterPro" id="IPR050109">
    <property type="entry name" value="HTH-type_TetR-like_transc_reg"/>
</dbReference>
<dbReference type="GO" id="GO:0003700">
    <property type="term" value="F:DNA-binding transcription factor activity"/>
    <property type="evidence" value="ECO:0007669"/>
    <property type="project" value="TreeGrafter"/>
</dbReference>
<keyword evidence="1" id="KW-0805">Transcription regulation</keyword>
<feature type="compositionally biased region" description="Low complexity" evidence="5">
    <location>
        <begin position="24"/>
        <end position="46"/>
    </location>
</feature>
<dbReference type="InterPro" id="IPR041583">
    <property type="entry name" value="TetR_C_31"/>
</dbReference>
<evidence type="ECO:0000313" key="7">
    <source>
        <dbReference type="EMBL" id="ASG24266.1"/>
    </source>
</evidence>
<dbReference type="PANTHER" id="PTHR30055">
    <property type="entry name" value="HTH-TYPE TRANSCRIPTIONAL REGULATOR RUTR"/>
    <property type="match status" value="1"/>
</dbReference>
<dbReference type="Proteomes" id="UP000197153">
    <property type="component" value="Chromosome 3"/>
</dbReference>
<dbReference type="Gene3D" id="1.10.357.10">
    <property type="entry name" value="Tetracycline Repressor, domain 2"/>
    <property type="match status" value="2"/>
</dbReference>
<evidence type="ECO:0000256" key="4">
    <source>
        <dbReference type="PROSITE-ProRule" id="PRU00335"/>
    </source>
</evidence>
<dbReference type="InterPro" id="IPR001647">
    <property type="entry name" value="HTH_TetR"/>
</dbReference>
<feature type="region of interest" description="Disordered" evidence="5">
    <location>
        <begin position="1"/>
        <end position="49"/>
    </location>
</feature>
<evidence type="ECO:0000313" key="8">
    <source>
        <dbReference type="Proteomes" id="UP000197153"/>
    </source>
</evidence>
<dbReference type="Pfam" id="PF17940">
    <property type="entry name" value="TetR_C_31"/>
    <property type="match status" value="1"/>
</dbReference>